<proteinExistence type="predicted"/>
<dbReference type="EMBL" id="VSRR010006539">
    <property type="protein sequence ID" value="MPC45028.1"/>
    <property type="molecule type" value="Genomic_DNA"/>
</dbReference>
<dbReference type="Proteomes" id="UP000324222">
    <property type="component" value="Unassembled WGS sequence"/>
</dbReference>
<feature type="region of interest" description="Disordered" evidence="1">
    <location>
        <begin position="47"/>
        <end position="73"/>
    </location>
</feature>
<organism evidence="2 3">
    <name type="scientific">Portunus trituberculatus</name>
    <name type="common">Swimming crab</name>
    <name type="synonym">Neptunus trituberculatus</name>
    <dbReference type="NCBI Taxonomy" id="210409"/>
    <lineage>
        <taxon>Eukaryota</taxon>
        <taxon>Metazoa</taxon>
        <taxon>Ecdysozoa</taxon>
        <taxon>Arthropoda</taxon>
        <taxon>Crustacea</taxon>
        <taxon>Multicrustacea</taxon>
        <taxon>Malacostraca</taxon>
        <taxon>Eumalacostraca</taxon>
        <taxon>Eucarida</taxon>
        <taxon>Decapoda</taxon>
        <taxon>Pleocyemata</taxon>
        <taxon>Brachyura</taxon>
        <taxon>Eubrachyura</taxon>
        <taxon>Portunoidea</taxon>
        <taxon>Portunidae</taxon>
        <taxon>Portuninae</taxon>
        <taxon>Portunus</taxon>
    </lineage>
</organism>
<evidence type="ECO:0000313" key="3">
    <source>
        <dbReference type="Proteomes" id="UP000324222"/>
    </source>
</evidence>
<reference evidence="2 3" key="1">
    <citation type="submission" date="2019-05" db="EMBL/GenBank/DDBJ databases">
        <title>Another draft genome of Portunus trituberculatus and its Hox gene families provides insights of decapod evolution.</title>
        <authorList>
            <person name="Jeong J.-H."/>
            <person name="Song I."/>
            <person name="Kim S."/>
            <person name="Choi T."/>
            <person name="Kim D."/>
            <person name="Ryu S."/>
            <person name="Kim W."/>
        </authorList>
    </citation>
    <scope>NUCLEOTIDE SEQUENCE [LARGE SCALE GENOMIC DNA]</scope>
    <source>
        <tissue evidence="2">Muscle</tissue>
    </source>
</reference>
<evidence type="ECO:0000256" key="1">
    <source>
        <dbReference type="SAM" id="MobiDB-lite"/>
    </source>
</evidence>
<accession>A0A5B7FJ94</accession>
<feature type="compositionally biased region" description="Gly residues" evidence="1">
    <location>
        <begin position="56"/>
        <end position="73"/>
    </location>
</feature>
<sequence>MVPCWPHSEPRGSPVTSNLSLNLSERSVRVPFSHFVCATLCSVSMGTNSGDLLPTGGTGGGKDNGGGGKNESG</sequence>
<dbReference type="AlphaFoldDB" id="A0A5B7FJ94"/>
<gene>
    <name evidence="2" type="ORF">E2C01_038710</name>
</gene>
<evidence type="ECO:0000313" key="2">
    <source>
        <dbReference type="EMBL" id="MPC45028.1"/>
    </source>
</evidence>
<name>A0A5B7FJ94_PORTR</name>
<keyword evidence="3" id="KW-1185">Reference proteome</keyword>
<comment type="caution">
    <text evidence="2">The sequence shown here is derived from an EMBL/GenBank/DDBJ whole genome shotgun (WGS) entry which is preliminary data.</text>
</comment>
<protein>
    <submittedName>
        <fullName evidence="2">Uncharacterized protein</fullName>
    </submittedName>
</protein>